<dbReference type="EMBL" id="MU865994">
    <property type="protein sequence ID" value="KAK4443403.1"/>
    <property type="molecule type" value="Genomic_DNA"/>
</dbReference>
<dbReference type="AlphaFoldDB" id="A0AAV9G532"/>
<evidence type="ECO:0000313" key="3">
    <source>
        <dbReference type="Proteomes" id="UP001321760"/>
    </source>
</evidence>
<comment type="caution">
    <text evidence="2">The sequence shown here is derived from an EMBL/GenBank/DDBJ whole genome shotgun (WGS) entry which is preliminary data.</text>
</comment>
<dbReference type="Proteomes" id="UP001321760">
    <property type="component" value="Unassembled WGS sequence"/>
</dbReference>
<accession>A0AAV9G532</accession>
<name>A0AAV9G532_9PEZI</name>
<feature type="chain" id="PRO_5044012622" evidence="1">
    <location>
        <begin position="19"/>
        <end position="404"/>
    </location>
</feature>
<gene>
    <name evidence="2" type="ORF">QBC34DRAFT_499073</name>
</gene>
<evidence type="ECO:0000313" key="2">
    <source>
        <dbReference type="EMBL" id="KAK4443403.1"/>
    </source>
</evidence>
<keyword evidence="3" id="KW-1185">Reference proteome</keyword>
<protein>
    <submittedName>
        <fullName evidence="2">Uncharacterized protein</fullName>
    </submittedName>
</protein>
<feature type="signal peptide" evidence="1">
    <location>
        <begin position="1"/>
        <end position="18"/>
    </location>
</feature>
<reference evidence="2" key="1">
    <citation type="journal article" date="2023" name="Mol. Phylogenet. Evol.">
        <title>Genome-scale phylogeny and comparative genomics of the fungal order Sordariales.</title>
        <authorList>
            <person name="Hensen N."/>
            <person name="Bonometti L."/>
            <person name="Westerberg I."/>
            <person name="Brannstrom I.O."/>
            <person name="Guillou S."/>
            <person name="Cros-Aarteil S."/>
            <person name="Calhoun S."/>
            <person name="Haridas S."/>
            <person name="Kuo A."/>
            <person name="Mondo S."/>
            <person name="Pangilinan J."/>
            <person name="Riley R."/>
            <person name="LaButti K."/>
            <person name="Andreopoulos B."/>
            <person name="Lipzen A."/>
            <person name="Chen C."/>
            <person name="Yan M."/>
            <person name="Daum C."/>
            <person name="Ng V."/>
            <person name="Clum A."/>
            <person name="Steindorff A."/>
            <person name="Ohm R.A."/>
            <person name="Martin F."/>
            <person name="Silar P."/>
            <person name="Natvig D.O."/>
            <person name="Lalanne C."/>
            <person name="Gautier V."/>
            <person name="Ament-Velasquez S.L."/>
            <person name="Kruys A."/>
            <person name="Hutchinson M.I."/>
            <person name="Powell A.J."/>
            <person name="Barry K."/>
            <person name="Miller A.N."/>
            <person name="Grigoriev I.V."/>
            <person name="Debuchy R."/>
            <person name="Gladieux P."/>
            <person name="Hiltunen Thoren M."/>
            <person name="Johannesson H."/>
        </authorList>
    </citation>
    <scope>NUCLEOTIDE SEQUENCE</scope>
    <source>
        <strain evidence="2">PSN243</strain>
    </source>
</reference>
<proteinExistence type="predicted"/>
<evidence type="ECO:0000256" key="1">
    <source>
        <dbReference type="SAM" id="SignalP"/>
    </source>
</evidence>
<reference evidence="2" key="2">
    <citation type="submission" date="2023-05" db="EMBL/GenBank/DDBJ databases">
        <authorList>
            <consortium name="Lawrence Berkeley National Laboratory"/>
            <person name="Steindorff A."/>
            <person name="Hensen N."/>
            <person name="Bonometti L."/>
            <person name="Westerberg I."/>
            <person name="Brannstrom I.O."/>
            <person name="Guillou S."/>
            <person name="Cros-Aarteil S."/>
            <person name="Calhoun S."/>
            <person name="Haridas S."/>
            <person name="Kuo A."/>
            <person name="Mondo S."/>
            <person name="Pangilinan J."/>
            <person name="Riley R."/>
            <person name="Labutti K."/>
            <person name="Andreopoulos B."/>
            <person name="Lipzen A."/>
            <person name="Chen C."/>
            <person name="Yanf M."/>
            <person name="Daum C."/>
            <person name="Ng V."/>
            <person name="Clum A."/>
            <person name="Ohm R."/>
            <person name="Martin F."/>
            <person name="Silar P."/>
            <person name="Natvig D."/>
            <person name="Lalanne C."/>
            <person name="Gautier V."/>
            <person name="Ament-Velasquez S.L."/>
            <person name="Kruys A."/>
            <person name="Hutchinson M.I."/>
            <person name="Powell A.J."/>
            <person name="Barry K."/>
            <person name="Miller A.N."/>
            <person name="Grigoriev I.V."/>
            <person name="Debuchy R."/>
            <person name="Gladieux P."/>
            <person name="Thoren M.H."/>
            <person name="Johannesson H."/>
        </authorList>
    </citation>
    <scope>NUCLEOTIDE SEQUENCE</scope>
    <source>
        <strain evidence="2">PSN243</strain>
    </source>
</reference>
<sequence>MAAFWLSALVVGTSLVTALPQSNVVSVVPSSSALSEAPSCVNDELLLLLKRNLRWAYPYCRSFLDVQTSTEVSTIEVTPSPVIEYTTEATTTTNIESTTVTEVETSTAISYGTTTTTKTITTRTPPVASPSVTALKARGENFSSALSQHPLESLSSACICLYAPRCAKKTTTTTTLPPSTLLSSLLTTTTTSTTLTLTSLSTTTTTTPLILSTATTTTHTTPTPSTFRLYALFPNETRLYVGKQSYGPTWVHLRHDGESPSTAQIFSIDAQSRLVESRWTPGDGVLDRYAYYDNTWFRTENADPNSQTGNSQYVVFIPPSEFGGDYPNARTYVARVDAATGELRMKTQFDVELRWSARYEMLPFGERGEGPEWYGTSWRFQLWRWKKREGSDEIKMMVEWIPIV</sequence>
<keyword evidence="1" id="KW-0732">Signal</keyword>
<organism evidence="2 3">
    <name type="scientific">Podospora aff. communis PSN243</name>
    <dbReference type="NCBI Taxonomy" id="3040156"/>
    <lineage>
        <taxon>Eukaryota</taxon>
        <taxon>Fungi</taxon>
        <taxon>Dikarya</taxon>
        <taxon>Ascomycota</taxon>
        <taxon>Pezizomycotina</taxon>
        <taxon>Sordariomycetes</taxon>
        <taxon>Sordariomycetidae</taxon>
        <taxon>Sordariales</taxon>
        <taxon>Podosporaceae</taxon>
        <taxon>Podospora</taxon>
    </lineage>
</organism>